<reference evidence="2" key="1">
    <citation type="journal article" date="2018" name="Nat. Plants">
        <title>Whole-genome landscape of Medicago truncatula symbiotic genes.</title>
        <authorList>
            <person name="Pecrix Y."/>
            <person name="Staton S.E."/>
            <person name="Sallet E."/>
            <person name="Lelandais-Briere C."/>
            <person name="Moreau S."/>
            <person name="Carrere S."/>
            <person name="Blein T."/>
            <person name="Jardinaud M.F."/>
            <person name="Latrasse D."/>
            <person name="Zouine M."/>
            <person name="Zahm M."/>
            <person name="Kreplak J."/>
            <person name="Mayjonade B."/>
            <person name="Satge C."/>
            <person name="Perez M."/>
            <person name="Cauet S."/>
            <person name="Marande W."/>
            <person name="Chantry-Darmon C."/>
            <person name="Lopez-Roques C."/>
            <person name="Bouchez O."/>
            <person name="Berard A."/>
            <person name="Debelle F."/>
            <person name="Munos S."/>
            <person name="Bendahmane A."/>
            <person name="Berges H."/>
            <person name="Niebel A."/>
            <person name="Buitink J."/>
            <person name="Frugier F."/>
            <person name="Benhamed M."/>
            <person name="Crespi M."/>
            <person name="Gouzy J."/>
            <person name="Gamas P."/>
        </authorList>
    </citation>
    <scope>NUCLEOTIDE SEQUENCE [LARGE SCALE GENOMIC DNA]</scope>
    <source>
        <strain evidence="2">cv. Jemalong A17</strain>
    </source>
</reference>
<evidence type="ECO:0000313" key="2">
    <source>
        <dbReference type="Proteomes" id="UP000265566"/>
    </source>
</evidence>
<gene>
    <name evidence="1" type="ORF">MtrunA17_Chr3g0083031</name>
</gene>
<comment type="caution">
    <text evidence="1">The sequence shown here is derived from an EMBL/GenBank/DDBJ whole genome shotgun (WGS) entry which is preliminary data.</text>
</comment>
<organism evidence="1 2">
    <name type="scientific">Medicago truncatula</name>
    <name type="common">Barrel medic</name>
    <name type="synonym">Medicago tribuloides</name>
    <dbReference type="NCBI Taxonomy" id="3880"/>
    <lineage>
        <taxon>Eukaryota</taxon>
        <taxon>Viridiplantae</taxon>
        <taxon>Streptophyta</taxon>
        <taxon>Embryophyta</taxon>
        <taxon>Tracheophyta</taxon>
        <taxon>Spermatophyta</taxon>
        <taxon>Magnoliopsida</taxon>
        <taxon>eudicotyledons</taxon>
        <taxon>Gunneridae</taxon>
        <taxon>Pentapetalae</taxon>
        <taxon>rosids</taxon>
        <taxon>fabids</taxon>
        <taxon>Fabales</taxon>
        <taxon>Fabaceae</taxon>
        <taxon>Papilionoideae</taxon>
        <taxon>50 kb inversion clade</taxon>
        <taxon>NPAAA clade</taxon>
        <taxon>Hologalegina</taxon>
        <taxon>IRL clade</taxon>
        <taxon>Trifolieae</taxon>
        <taxon>Medicago</taxon>
    </lineage>
</organism>
<accession>A0A396IJF3</accession>
<evidence type="ECO:0000313" key="1">
    <source>
        <dbReference type="EMBL" id="RHN65722.1"/>
    </source>
</evidence>
<protein>
    <submittedName>
        <fullName evidence="1">Uncharacterized protein</fullName>
    </submittedName>
</protein>
<dbReference type="EMBL" id="PSQE01000003">
    <property type="protein sequence ID" value="RHN65722.1"/>
    <property type="molecule type" value="Genomic_DNA"/>
</dbReference>
<dbReference type="Gramene" id="rna13600">
    <property type="protein sequence ID" value="RHN65722.1"/>
    <property type="gene ID" value="gene13600"/>
</dbReference>
<sequence length="45" mass="5624">MIHGKGNQNFYFCCLSYHDFLSYRREMRQLMFLECQRINFVLEKL</sequence>
<name>A0A396IJF3_MEDTR</name>
<proteinExistence type="predicted"/>
<dbReference type="AlphaFoldDB" id="A0A396IJF3"/>
<dbReference type="Proteomes" id="UP000265566">
    <property type="component" value="Chromosome 3"/>
</dbReference>